<protein>
    <recommendedName>
        <fullName evidence="4">Transcription factor 25</fullName>
    </recommendedName>
</protein>
<feature type="region of interest" description="Disordered" evidence="1">
    <location>
        <begin position="609"/>
        <end position="630"/>
    </location>
</feature>
<dbReference type="InterPro" id="IPR006994">
    <property type="entry name" value="TCF25/Rqc1"/>
</dbReference>
<keyword evidence="3" id="KW-1185">Reference proteome</keyword>
<feature type="compositionally biased region" description="Basic and acidic residues" evidence="1">
    <location>
        <begin position="621"/>
        <end position="630"/>
    </location>
</feature>
<dbReference type="PANTHER" id="PTHR22684:SF0">
    <property type="entry name" value="RIBOSOME QUALITY CONTROL COMPLEX SUBUNIT TCF25"/>
    <property type="match status" value="1"/>
</dbReference>
<name>A0ABR4BEV8_9LECA</name>
<evidence type="ECO:0000313" key="3">
    <source>
        <dbReference type="Proteomes" id="UP001590951"/>
    </source>
</evidence>
<dbReference type="Proteomes" id="UP001590951">
    <property type="component" value="Unassembled WGS sequence"/>
</dbReference>
<proteinExistence type="predicted"/>
<accession>A0ABR4BEV8</accession>
<evidence type="ECO:0000256" key="1">
    <source>
        <dbReference type="SAM" id="MobiDB-lite"/>
    </source>
</evidence>
<feature type="region of interest" description="Disordered" evidence="1">
    <location>
        <begin position="569"/>
        <end position="595"/>
    </location>
</feature>
<sequence>MSSRALRKLQREQEQQKQLDVLNKDDASDDELEHKEASLPKALNAFDMLNKVEEEEEEAERSDIAYSEGDEDPAPQSKETHHEDKPTALAKAKAKSKSKKKKIKKKTKAAENSESLVKSPEKSSKAPQLDEIDLALKSLSKNAKDGPSTSTRVKIDDVNLQLYRLLAVESKHLNALNEMKRLFGNAVLENEDESPGTPRRRGRGPQQLDLGAALAGRHSPASRGQGLAGLALRRNPFILGKEEWPKAPSGGLGMKLVEKMEDGTVEYRFVHSTIYQDVQRQFETCVDSMDPQRMIQMLQFNPYHISTLLQVSEIAKQQGDHSVSGDLLERALFSFGRSVHSSFTVALTEGKARLDFRRPENREFWLAAWRYTSNLGQRGTWRTAYEWAKLILSLDPEGDPYCVALVLDQLSLRGGQLEHFLELSRCPFFSDDLWKYRPNVRISSALAQYKLKQAQMSRASLSKCIEDFPWIFARLFQVLNIDHIPKSIWGKSSQAERDKFDCEVYVHNAKDLWNTPEAISLLVEVAESTESVTVGASPDNAITLDEARHVLLSGVPTLINLIPREFTSMPASSSDPLPPLDNLPSYDPAPPADSHRVYQSSFEATDDLDEGLEQGTSNSRSPEDHERDLSEAQELRGLQGLFHRFLPFLRPGQVPDDAQVENIARQADEQGTPRELIEEPAARFRELQPDNTRINQARGANVDQGRSEYEDENARRPPLEPTVESGSDSDHVSTPPHSAPARAGTIPREMPEPYDDDRNQRWLAGQGMLRLRDFTAQHGTNEHAWPANSGQGIVTEYAQQMLLLRQQRTRNFIMDYTLRQGTSLEVKDLVTREIQRVQRHG</sequence>
<evidence type="ECO:0000313" key="2">
    <source>
        <dbReference type="EMBL" id="KAL2055339.1"/>
    </source>
</evidence>
<feature type="region of interest" description="Disordered" evidence="1">
    <location>
        <begin position="1"/>
        <end position="128"/>
    </location>
</feature>
<feature type="compositionally biased region" description="Basic residues" evidence="1">
    <location>
        <begin position="92"/>
        <end position="107"/>
    </location>
</feature>
<dbReference type="Pfam" id="PF04910">
    <property type="entry name" value="Tcf25"/>
    <property type="match status" value="1"/>
</dbReference>
<feature type="compositionally biased region" description="Basic and acidic residues" evidence="1">
    <location>
        <begin position="705"/>
        <end position="718"/>
    </location>
</feature>
<organism evidence="2 3">
    <name type="scientific">Lepraria finkii</name>
    <dbReference type="NCBI Taxonomy" id="1340010"/>
    <lineage>
        <taxon>Eukaryota</taxon>
        <taxon>Fungi</taxon>
        <taxon>Dikarya</taxon>
        <taxon>Ascomycota</taxon>
        <taxon>Pezizomycotina</taxon>
        <taxon>Lecanoromycetes</taxon>
        <taxon>OSLEUM clade</taxon>
        <taxon>Lecanoromycetidae</taxon>
        <taxon>Lecanorales</taxon>
        <taxon>Lecanorineae</taxon>
        <taxon>Stereocaulaceae</taxon>
        <taxon>Lepraria</taxon>
    </lineage>
</organism>
<evidence type="ECO:0008006" key="4">
    <source>
        <dbReference type="Google" id="ProtNLM"/>
    </source>
</evidence>
<comment type="caution">
    <text evidence="2">The sequence shown here is derived from an EMBL/GenBank/DDBJ whole genome shotgun (WGS) entry which is preliminary data.</text>
</comment>
<feature type="compositionally biased region" description="Basic and acidic residues" evidence="1">
    <location>
        <begin position="9"/>
        <end position="38"/>
    </location>
</feature>
<dbReference type="PANTHER" id="PTHR22684">
    <property type="entry name" value="NULP1-RELATED"/>
    <property type="match status" value="1"/>
</dbReference>
<reference evidence="2 3" key="1">
    <citation type="submission" date="2024-09" db="EMBL/GenBank/DDBJ databases">
        <title>Rethinking Asexuality: The Enigmatic Case of Functional Sexual Genes in Lepraria (Stereocaulaceae).</title>
        <authorList>
            <person name="Doellman M."/>
            <person name="Sun Y."/>
            <person name="Barcenas-Pena A."/>
            <person name="Lumbsch H.T."/>
            <person name="Grewe F."/>
        </authorList>
    </citation>
    <scope>NUCLEOTIDE SEQUENCE [LARGE SCALE GENOMIC DNA]</scope>
    <source>
        <strain evidence="2 3">Grewe 0041</strain>
    </source>
</reference>
<feature type="compositionally biased region" description="Pro residues" evidence="1">
    <location>
        <begin position="576"/>
        <end position="591"/>
    </location>
</feature>
<gene>
    <name evidence="2" type="ORF">ABVK25_004147</name>
</gene>
<feature type="region of interest" description="Disordered" evidence="1">
    <location>
        <begin position="685"/>
        <end position="754"/>
    </location>
</feature>
<dbReference type="EMBL" id="JBHFEH010000011">
    <property type="protein sequence ID" value="KAL2055339.1"/>
    <property type="molecule type" value="Genomic_DNA"/>
</dbReference>